<reference evidence="1 4" key="1">
    <citation type="submission" date="2015-07" db="EMBL/GenBank/DDBJ databases">
        <authorList>
            <person name="O'Brien H.E."/>
            <person name="Thakur S."/>
            <person name="Gong Y."/>
            <person name="Wang P.W."/>
            <person name="Guttman D.S."/>
        </authorList>
    </citation>
    <scope>NUCLEOTIDE SEQUENCE [LARGE SCALE GENOMIC DNA]</scope>
    <source>
        <strain evidence="1 4">107</strain>
    </source>
</reference>
<evidence type="ECO:0000313" key="2">
    <source>
        <dbReference type="EMBL" id="KPX56049.1"/>
    </source>
</evidence>
<dbReference type="RefSeq" id="WP_004654758.1">
    <property type="nucleotide sequence ID" value="NZ_CP020351.1"/>
</dbReference>
<comment type="caution">
    <text evidence="2">The sequence shown here is derived from an EMBL/GenBank/DDBJ whole genome shotgun (WGS) entry which is preliminary data.</text>
</comment>
<evidence type="ECO:0000313" key="6">
    <source>
        <dbReference type="Proteomes" id="UP000271817"/>
    </source>
</evidence>
<proteinExistence type="predicted"/>
<evidence type="ECO:0008006" key="7">
    <source>
        <dbReference type="Google" id="ProtNLM"/>
    </source>
</evidence>
<dbReference type="EMBL" id="RBTW01000036">
    <property type="protein sequence ID" value="RMU22534.1"/>
    <property type="molecule type" value="Genomic_DNA"/>
</dbReference>
<reference evidence="3 6" key="4">
    <citation type="submission" date="2018-08" db="EMBL/GenBank/DDBJ databases">
        <title>Recombination of ecologically and evolutionarily significant loci maintains genetic cohesion in the Pseudomonas syringae species complex.</title>
        <authorList>
            <person name="Dillon M."/>
            <person name="Thakur S."/>
            <person name="Almeida R.N.D."/>
            <person name="Weir B.S."/>
            <person name="Guttman D.S."/>
        </authorList>
    </citation>
    <scope>NUCLEOTIDE SEQUENCE [LARGE SCALE GENOMIC DNA]</scope>
    <source>
        <strain evidence="3 6">ICMP 3402</strain>
    </source>
</reference>
<reference evidence="2 5" key="2">
    <citation type="submission" date="2015-09" db="EMBL/GenBank/DDBJ databases">
        <title>Genome announcement of multiple Pseudomonas syringae strains.</title>
        <authorList>
            <person name="Thakur S."/>
            <person name="Wang P.W."/>
            <person name="Gong Y."/>
            <person name="Weir B.S."/>
            <person name="Guttman D.S."/>
        </authorList>
    </citation>
    <scope>NUCLEOTIDE SEQUENCE [LARGE SCALE GENOMIC DNA]</scope>
    <source>
        <strain evidence="2 5">ICMP3507</strain>
    </source>
</reference>
<dbReference type="EMBL" id="LJQP01000456">
    <property type="protein sequence ID" value="KPX56049.1"/>
    <property type="molecule type" value="Genomic_DNA"/>
</dbReference>
<evidence type="ECO:0000313" key="4">
    <source>
        <dbReference type="Proteomes" id="UP000037943"/>
    </source>
</evidence>
<dbReference type="PATRIC" id="fig|53707.5.peg.2199"/>
<dbReference type="EMBL" id="LGLK01000038">
    <property type="protein sequence ID" value="KPC19717.1"/>
    <property type="molecule type" value="Genomic_DNA"/>
</dbReference>
<sequence>MQITMNNTLYPGLSAMQVGQGRVDQAATQIASSNIEVSGRSQSSDFQLENLRSVDRSQRSDLSANIVELNAGKSQVEAGVAVQKASDEALGTLIDTYA</sequence>
<dbReference type="AlphaFoldDB" id="A0A0N0GAC9"/>
<protein>
    <recommendedName>
        <fullName evidence="7">Pyrroloquinoline quinone biosynthesis protein PqqE</fullName>
    </recommendedName>
</protein>
<evidence type="ECO:0000313" key="3">
    <source>
        <dbReference type="EMBL" id="RMU22534.1"/>
    </source>
</evidence>
<evidence type="ECO:0000313" key="5">
    <source>
        <dbReference type="Proteomes" id="UP000050265"/>
    </source>
</evidence>
<dbReference type="GeneID" id="61872249"/>
<accession>A0A0N0GAC9</accession>
<evidence type="ECO:0000313" key="1">
    <source>
        <dbReference type="EMBL" id="KPC19717.1"/>
    </source>
</evidence>
<organism evidence="2 5">
    <name type="scientific">Pseudomonas amygdali pv. lachrymans</name>
    <name type="common">Pseudomonas syringae pv. lachrymans</name>
    <dbReference type="NCBI Taxonomy" id="53707"/>
    <lineage>
        <taxon>Bacteria</taxon>
        <taxon>Pseudomonadati</taxon>
        <taxon>Pseudomonadota</taxon>
        <taxon>Gammaproteobacteria</taxon>
        <taxon>Pseudomonadales</taxon>
        <taxon>Pseudomonadaceae</taxon>
        <taxon>Pseudomonas</taxon>
        <taxon>Pseudomonas amygdali</taxon>
    </lineage>
</organism>
<dbReference type="Proteomes" id="UP000050265">
    <property type="component" value="Unassembled WGS sequence"/>
</dbReference>
<name>A0A0N0GAC9_PSEAV</name>
<dbReference type="Proteomes" id="UP000271817">
    <property type="component" value="Unassembled WGS sequence"/>
</dbReference>
<keyword evidence="4" id="KW-1185">Reference proteome</keyword>
<dbReference type="Proteomes" id="UP000037943">
    <property type="component" value="Unassembled WGS sequence"/>
</dbReference>
<gene>
    <name evidence="1" type="ORF">AC499_3517</name>
    <name evidence="2" type="ORF">ALO35_00390</name>
    <name evidence="3" type="ORF">ALP33_01571</name>
</gene>
<reference evidence="1 4" key="3">
    <citation type="submission" date="2015-10" db="EMBL/GenBank/DDBJ databases">
        <title>Comparative genomics and high-throughput reverse genetic screens identify a new phytobacterial MAMP and an Arabidopsis receptor required for immune elicitation.</title>
        <authorList>
            <person name="Mott G.A."/>
            <person name="Thakur S."/>
            <person name="Wang P.W."/>
            <person name="Desveaux D."/>
            <person name="Guttman D.S."/>
        </authorList>
    </citation>
    <scope>NUCLEOTIDE SEQUENCE [LARGE SCALE GENOMIC DNA]</scope>
    <source>
        <strain evidence="1 4">107</strain>
    </source>
</reference>